<evidence type="ECO:0000313" key="2">
    <source>
        <dbReference type="EMBL" id="MBK1725716.1"/>
    </source>
</evidence>
<proteinExistence type="predicted"/>
<dbReference type="Proteomes" id="UP000738126">
    <property type="component" value="Unassembled WGS sequence"/>
</dbReference>
<reference evidence="2 3" key="1">
    <citation type="journal article" date="2020" name="Microorganisms">
        <title>Osmotic Adaptation and Compatible Solute Biosynthesis of Phototrophic Bacteria as Revealed from Genome Analyses.</title>
        <authorList>
            <person name="Imhoff J.F."/>
            <person name="Rahn T."/>
            <person name="Kunzel S."/>
            <person name="Keller A."/>
            <person name="Neulinger S.C."/>
        </authorList>
    </citation>
    <scope>NUCLEOTIDE SEQUENCE [LARGE SCALE GENOMIC DNA]</scope>
    <source>
        <strain evidence="2 3">DSM 15116</strain>
    </source>
</reference>
<dbReference type="InterPro" id="IPR007048">
    <property type="entry name" value="IraD/Gp25-like"/>
</dbReference>
<dbReference type="Gene3D" id="3.10.450.40">
    <property type="match status" value="1"/>
</dbReference>
<organism evidence="2 3">
    <name type="scientific">Halorhodospira neutriphila</name>
    <dbReference type="NCBI Taxonomy" id="168379"/>
    <lineage>
        <taxon>Bacteria</taxon>
        <taxon>Pseudomonadati</taxon>
        <taxon>Pseudomonadota</taxon>
        <taxon>Gammaproteobacteria</taxon>
        <taxon>Chromatiales</taxon>
        <taxon>Ectothiorhodospiraceae</taxon>
        <taxon>Halorhodospira</taxon>
    </lineage>
</organism>
<dbReference type="Pfam" id="PF04965">
    <property type="entry name" value="GPW_gp25"/>
    <property type="match status" value="1"/>
</dbReference>
<feature type="domain" description="IraD/Gp25-like" evidence="1">
    <location>
        <begin position="12"/>
        <end position="101"/>
    </location>
</feature>
<accession>A0ABS1E1Y3</accession>
<evidence type="ECO:0000313" key="3">
    <source>
        <dbReference type="Proteomes" id="UP000738126"/>
    </source>
</evidence>
<comment type="caution">
    <text evidence="2">The sequence shown here is derived from an EMBL/GenBank/DDBJ whole genome shotgun (WGS) entry which is preliminary data.</text>
</comment>
<gene>
    <name evidence="2" type="ORF">CKO13_01500</name>
</gene>
<keyword evidence="3" id="KW-1185">Reference proteome</keyword>
<sequence>MGMDRYTGRSVSGVEQVRQRVEDVVLTPVGTRVERRDYGSRVPDLIDEPGDAATALRVSSAVTDAVMRHVPELILSRVRLIPDDAVQGRWQLRIEGRLRGEGVELAVPMVGAPAS</sequence>
<evidence type="ECO:0000259" key="1">
    <source>
        <dbReference type="Pfam" id="PF04965"/>
    </source>
</evidence>
<dbReference type="SUPFAM" id="SSF160719">
    <property type="entry name" value="gpW/gp25-like"/>
    <property type="match status" value="1"/>
</dbReference>
<dbReference type="EMBL" id="NRSH01000007">
    <property type="protein sequence ID" value="MBK1725716.1"/>
    <property type="molecule type" value="Genomic_DNA"/>
</dbReference>
<protein>
    <recommendedName>
        <fullName evidence="1">IraD/Gp25-like domain-containing protein</fullName>
    </recommendedName>
</protein>
<name>A0ABS1E1Y3_9GAMM</name>